<proteinExistence type="predicted"/>
<reference evidence="1" key="1">
    <citation type="journal article" date="2021" name="Proc. Natl. Acad. Sci. U.S.A.">
        <title>A Catalog of Tens of Thousands of Viruses from Human Metagenomes Reveals Hidden Associations with Chronic Diseases.</title>
        <authorList>
            <person name="Tisza M.J."/>
            <person name="Buck C.B."/>
        </authorList>
    </citation>
    <scope>NUCLEOTIDE SEQUENCE</scope>
    <source>
        <strain evidence="1">Ctu2j3</strain>
    </source>
</reference>
<evidence type="ECO:0000313" key="1">
    <source>
        <dbReference type="EMBL" id="DAF94159.1"/>
    </source>
</evidence>
<sequence>MATSTTQVNKVYQEAITSTTTTGNTSVNKVFQEVVTGLDTGNLPSTRINKVWMEAITDPPLIIKRRLISVYIG</sequence>
<dbReference type="EMBL" id="BK016090">
    <property type="protein sequence ID" value="DAF94159.1"/>
    <property type="molecule type" value="Genomic_DNA"/>
</dbReference>
<protein>
    <submittedName>
        <fullName evidence="1">Uncharacterized protein</fullName>
    </submittedName>
</protein>
<accession>A0A8S5UI56</accession>
<dbReference type="EMBL" id="BK016090">
    <property type="protein sequence ID" value="DAF94252.1"/>
    <property type="molecule type" value="Genomic_DNA"/>
</dbReference>
<organism evidence="1">
    <name type="scientific">Myoviridae sp. ctu2j3</name>
    <dbReference type="NCBI Taxonomy" id="2825197"/>
    <lineage>
        <taxon>Viruses</taxon>
        <taxon>Duplodnaviria</taxon>
        <taxon>Heunggongvirae</taxon>
        <taxon>Uroviricota</taxon>
        <taxon>Caudoviricetes</taxon>
    </lineage>
</organism>
<name>A0A8S5UI56_9CAUD</name>